<name>A0A0E9TZ46_ANGAN</name>
<protein>
    <submittedName>
        <fullName evidence="1">Uncharacterized protein</fullName>
    </submittedName>
</protein>
<organism evidence="1">
    <name type="scientific">Anguilla anguilla</name>
    <name type="common">European freshwater eel</name>
    <name type="synonym">Muraena anguilla</name>
    <dbReference type="NCBI Taxonomy" id="7936"/>
    <lineage>
        <taxon>Eukaryota</taxon>
        <taxon>Metazoa</taxon>
        <taxon>Chordata</taxon>
        <taxon>Craniata</taxon>
        <taxon>Vertebrata</taxon>
        <taxon>Euteleostomi</taxon>
        <taxon>Actinopterygii</taxon>
        <taxon>Neopterygii</taxon>
        <taxon>Teleostei</taxon>
        <taxon>Anguilliformes</taxon>
        <taxon>Anguillidae</taxon>
        <taxon>Anguilla</taxon>
    </lineage>
</organism>
<reference evidence="1" key="1">
    <citation type="submission" date="2014-11" db="EMBL/GenBank/DDBJ databases">
        <authorList>
            <person name="Amaro Gonzalez C."/>
        </authorList>
    </citation>
    <scope>NUCLEOTIDE SEQUENCE</scope>
</reference>
<dbReference type="EMBL" id="GBXM01049845">
    <property type="protein sequence ID" value="JAH58732.1"/>
    <property type="molecule type" value="Transcribed_RNA"/>
</dbReference>
<evidence type="ECO:0000313" key="1">
    <source>
        <dbReference type="EMBL" id="JAH58732.1"/>
    </source>
</evidence>
<accession>A0A0E9TZ46</accession>
<reference evidence="1" key="2">
    <citation type="journal article" date="2015" name="Fish Shellfish Immunol.">
        <title>Early steps in the European eel (Anguilla anguilla)-Vibrio vulnificus interaction in the gills: Role of the RtxA13 toxin.</title>
        <authorList>
            <person name="Callol A."/>
            <person name="Pajuelo D."/>
            <person name="Ebbesson L."/>
            <person name="Teles M."/>
            <person name="MacKenzie S."/>
            <person name="Amaro C."/>
        </authorList>
    </citation>
    <scope>NUCLEOTIDE SEQUENCE</scope>
</reference>
<proteinExistence type="predicted"/>
<sequence>MAKIAACFIFALFFFYASCVLMAILFNLLVNKQV</sequence>
<dbReference type="AlphaFoldDB" id="A0A0E9TZ46"/>